<evidence type="ECO:0000313" key="2">
    <source>
        <dbReference type="Proteomes" id="UP001142489"/>
    </source>
</evidence>
<dbReference type="SUPFAM" id="SSF56672">
    <property type="entry name" value="DNA/RNA polymerases"/>
    <property type="match status" value="1"/>
</dbReference>
<evidence type="ECO:0000313" key="1">
    <source>
        <dbReference type="EMBL" id="KAJ7303187.1"/>
    </source>
</evidence>
<protein>
    <recommendedName>
        <fullName evidence="3">Reverse transcriptase/retrotransposon-derived protein RNase H-like domain-containing protein</fullName>
    </recommendedName>
</protein>
<keyword evidence="2" id="KW-1185">Reference proteome</keyword>
<reference evidence="1" key="1">
    <citation type="journal article" date="2023" name="DNA Res.">
        <title>Chromosome-level genome assembly of Phrynocephalus forsythii using third-generation DNA sequencing and Hi-C analysis.</title>
        <authorList>
            <person name="Qi Y."/>
            <person name="Zhao W."/>
            <person name="Zhao Y."/>
            <person name="Niu C."/>
            <person name="Cao S."/>
            <person name="Zhang Y."/>
        </authorList>
    </citation>
    <scope>NUCLEOTIDE SEQUENCE</scope>
    <source>
        <tissue evidence="1">Muscle</tissue>
    </source>
</reference>
<sequence length="88" mass="9586">MASALGPPLLLEKASQPNASPGSQALHRCIAVAARLADLTKKKQLQKIQWKPECQRAFEQLKGALTSTPVLIALESNKEFTIFTELSI</sequence>
<proteinExistence type="predicted"/>
<dbReference type="EMBL" id="JAPFRF010000024">
    <property type="protein sequence ID" value="KAJ7303187.1"/>
    <property type="molecule type" value="Genomic_DNA"/>
</dbReference>
<dbReference type="OrthoDB" id="8000983at2759"/>
<dbReference type="InterPro" id="IPR043128">
    <property type="entry name" value="Rev_trsase/Diguanyl_cyclase"/>
</dbReference>
<dbReference type="Proteomes" id="UP001142489">
    <property type="component" value="Unassembled WGS sequence"/>
</dbReference>
<name>A0A9Q0X762_9SAUR</name>
<evidence type="ECO:0008006" key="3">
    <source>
        <dbReference type="Google" id="ProtNLM"/>
    </source>
</evidence>
<dbReference type="Gene3D" id="3.30.70.270">
    <property type="match status" value="1"/>
</dbReference>
<dbReference type="AlphaFoldDB" id="A0A9Q0X762"/>
<comment type="caution">
    <text evidence="1">The sequence shown here is derived from an EMBL/GenBank/DDBJ whole genome shotgun (WGS) entry which is preliminary data.</text>
</comment>
<organism evidence="1 2">
    <name type="scientific">Phrynocephalus forsythii</name>
    <dbReference type="NCBI Taxonomy" id="171643"/>
    <lineage>
        <taxon>Eukaryota</taxon>
        <taxon>Metazoa</taxon>
        <taxon>Chordata</taxon>
        <taxon>Craniata</taxon>
        <taxon>Vertebrata</taxon>
        <taxon>Euteleostomi</taxon>
        <taxon>Lepidosauria</taxon>
        <taxon>Squamata</taxon>
        <taxon>Bifurcata</taxon>
        <taxon>Unidentata</taxon>
        <taxon>Episquamata</taxon>
        <taxon>Toxicofera</taxon>
        <taxon>Iguania</taxon>
        <taxon>Acrodonta</taxon>
        <taxon>Agamidae</taxon>
        <taxon>Agaminae</taxon>
        <taxon>Phrynocephalus</taxon>
    </lineage>
</organism>
<gene>
    <name evidence="1" type="ORF">JRQ81_012120</name>
</gene>
<accession>A0A9Q0X762</accession>
<dbReference type="InterPro" id="IPR043502">
    <property type="entry name" value="DNA/RNA_pol_sf"/>
</dbReference>